<evidence type="ECO:0000313" key="2">
    <source>
        <dbReference type="Proteomes" id="UP000030745"/>
    </source>
</evidence>
<evidence type="ECO:0000313" key="1">
    <source>
        <dbReference type="EMBL" id="KDO31798.1"/>
    </source>
</evidence>
<dbReference type="GeneID" id="24126202"/>
<dbReference type="RefSeq" id="XP_012197678.1">
    <property type="nucleotide sequence ID" value="XM_012342288.1"/>
</dbReference>
<gene>
    <name evidence="1" type="ORF">SPRG_03718</name>
</gene>
<protein>
    <recommendedName>
        <fullName evidence="3">Sfi1 spindle body domain-containing protein</fullName>
    </recommendedName>
</protein>
<dbReference type="KEGG" id="spar:SPRG_03718"/>
<dbReference type="STRING" id="695850.A0A067CMT2"/>
<proteinExistence type="predicted"/>
<evidence type="ECO:0008006" key="3">
    <source>
        <dbReference type="Google" id="ProtNLM"/>
    </source>
</evidence>
<dbReference type="OrthoDB" id="79906at2759"/>
<sequence length="1388" mass="166962">MTWQRQRTLRRSMDHWHLWLAQRQRRASLQQRALAWAVYSRKRLHHRRKYLQALRHWHANLLGACFAYWQQWIRVRRQRHAIFRRWVQRQQRRAIGLWTDFALCQSEYAALVAAADATCHGRLLSRVLRGWQLVTQHRRWREQTIHDAVCVRTLRWAARVWQHWAAYSTYRRAKQDEAGMALTLYHATLLKSIFCKWRTIWHVLSSARLALQATTLRLQMLLQLSCFRAWLAFAHTSLHHRHLLTSYLARDRKRRLRRLLRAWQACASGSARRRRLAATHHRIFQLQRGLGGFQAGVLQAKRRQSTASIARRFLVRSVQQRLWCVFCKWRESTDRKLRAKHALTFALATQTSSCVQYWHHVAQLQCQRRARVVAKLAERTTRTTWRVLHLWRRQGRLQRVVRRAGIEHRLRVLDHVFGAWRAYCEAKQRRRHVADDWVTSRQSTLATRVLTRWATWAHRRCRARTVVLRSQSLCRAHWERWRRAYTVATYFAWYRMRRVLHLWAAGTDLRRARRATSATADAFAVQRTLAFWHRTTRCAASRRKRLHAARARYETQLRRKLLCAWAQQCRRREGWWRAAVAFYDATLRRRHVSCVWFAWQAYHHTKKARPGALSMGRGSAIKALDCVTYSRILSEWSSHVRETRRLQLQCRRMGELLMARVVAQVMAAWIRFTATRRVKAEMRYAAIRHRNGMLQGVLFLDWWQVMSVVFATWRHCLLLRKTDRFRAAKEGRVVSACFQSWQTCCTTARRLRSCHVVIALQRDRTCCNRSFQAWRRWTTLQSLSYGARLAYCEALLSRVVTSWRHHVHVHQAAATVRFQSRLVLGQLALDLHATWNAWQRLFRARHWHRHATYVAVWALWRVYAADHKRMQTHALSIARRAATSLQARVLRAWHLHARHVVQLRRALVAKRQRKHVLTMHLRQRGRQRRQAAFTLWREAVLAARAFFHSLQRRRDAQTIAAVFSRWRGSSEIARRVHETKRHMASWRSQRALLAWHRVRIARAHLRVVLAVVDRWRRDQTLRKVWPRWAVAASRQKRLCRFTLAREQKARREAVRGWQYNIHVTQLATKSRLYARLRLLSKRFNQWRQQAHWLRRVRAFATRVTRQTWRRAYVRHWRLHTQRAAIETRKADATQLRRAARCHMRHLWRRWRSVALCSRACWWYEQTLTRTSMMCWRTYCIQEQSVRYQHAVASRRRLKDAWATWRRYQWKRLATAQARAFARFRRLQSALDAWLLGIETQAAETTAMEAAATALYASQLRRQHFRGWSHAMVRTKAQRQRHKTMVHTWQALRQERHLTLVWRAWARVSRRHRVVRTHRAIKHASVMQATWQHWMRYVEHQQVRTKQVHSAKVLWRDILLRRTLHHWHISVVASRAEDPSVSTLCDIST</sequence>
<accession>A0A067CMT2</accession>
<dbReference type="OMA" id="CKWREST"/>
<name>A0A067CMT2_SAPPC</name>
<dbReference type="Proteomes" id="UP000030745">
    <property type="component" value="Unassembled WGS sequence"/>
</dbReference>
<organism evidence="1 2">
    <name type="scientific">Saprolegnia parasitica (strain CBS 223.65)</name>
    <dbReference type="NCBI Taxonomy" id="695850"/>
    <lineage>
        <taxon>Eukaryota</taxon>
        <taxon>Sar</taxon>
        <taxon>Stramenopiles</taxon>
        <taxon>Oomycota</taxon>
        <taxon>Saprolegniomycetes</taxon>
        <taxon>Saprolegniales</taxon>
        <taxon>Saprolegniaceae</taxon>
        <taxon>Saprolegnia</taxon>
    </lineage>
</organism>
<dbReference type="EMBL" id="KK583197">
    <property type="protein sequence ID" value="KDO31798.1"/>
    <property type="molecule type" value="Genomic_DNA"/>
</dbReference>
<dbReference type="VEuPathDB" id="FungiDB:SPRG_03718"/>
<keyword evidence="2" id="KW-1185">Reference proteome</keyword>
<reference evidence="1 2" key="1">
    <citation type="journal article" date="2013" name="PLoS Genet.">
        <title>Distinctive expansion of potential virulence genes in the genome of the oomycete fish pathogen Saprolegnia parasitica.</title>
        <authorList>
            <person name="Jiang R.H."/>
            <person name="de Bruijn I."/>
            <person name="Haas B.J."/>
            <person name="Belmonte R."/>
            <person name="Lobach L."/>
            <person name="Christie J."/>
            <person name="van den Ackerveken G."/>
            <person name="Bottin A."/>
            <person name="Bulone V."/>
            <person name="Diaz-Moreno S.M."/>
            <person name="Dumas B."/>
            <person name="Fan L."/>
            <person name="Gaulin E."/>
            <person name="Govers F."/>
            <person name="Grenville-Briggs L.J."/>
            <person name="Horner N.R."/>
            <person name="Levin J.Z."/>
            <person name="Mammella M."/>
            <person name="Meijer H.J."/>
            <person name="Morris P."/>
            <person name="Nusbaum C."/>
            <person name="Oome S."/>
            <person name="Phillips A.J."/>
            <person name="van Rooyen D."/>
            <person name="Rzeszutek E."/>
            <person name="Saraiva M."/>
            <person name="Secombes C.J."/>
            <person name="Seidl M.F."/>
            <person name="Snel B."/>
            <person name="Stassen J.H."/>
            <person name="Sykes S."/>
            <person name="Tripathy S."/>
            <person name="van den Berg H."/>
            <person name="Vega-Arreguin J.C."/>
            <person name="Wawra S."/>
            <person name="Young S.K."/>
            <person name="Zeng Q."/>
            <person name="Dieguez-Uribeondo J."/>
            <person name="Russ C."/>
            <person name="Tyler B.M."/>
            <person name="van West P."/>
        </authorList>
    </citation>
    <scope>NUCLEOTIDE SEQUENCE [LARGE SCALE GENOMIC DNA]</scope>
    <source>
        <strain evidence="1 2">CBS 223.65</strain>
    </source>
</reference>